<evidence type="ECO:0008006" key="4">
    <source>
        <dbReference type="Google" id="ProtNLM"/>
    </source>
</evidence>
<keyword evidence="1" id="KW-0472">Membrane</keyword>
<keyword evidence="1" id="KW-0812">Transmembrane</keyword>
<feature type="transmembrane region" description="Helical" evidence="1">
    <location>
        <begin position="117"/>
        <end position="136"/>
    </location>
</feature>
<evidence type="ECO:0000313" key="2">
    <source>
        <dbReference type="EMBL" id="MFD1219944.1"/>
    </source>
</evidence>
<protein>
    <recommendedName>
        <fullName evidence="4">B box-type domain-containing protein</fullName>
    </recommendedName>
</protein>
<reference evidence="3" key="1">
    <citation type="journal article" date="2019" name="Int. J. Syst. Evol. Microbiol.">
        <title>The Global Catalogue of Microorganisms (GCM) 10K type strain sequencing project: providing services to taxonomists for standard genome sequencing and annotation.</title>
        <authorList>
            <consortium name="The Broad Institute Genomics Platform"/>
            <consortium name="The Broad Institute Genome Sequencing Center for Infectious Disease"/>
            <person name="Wu L."/>
            <person name="Ma J."/>
        </authorList>
    </citation>
    <scope>NUCLEOTIDE SEQUENCE [LARGE SCALE GENOMIC DNA]</scope>
    <source>
        <strain evidence="3">CCUG 53270</strain>
    </source>
</reference>
<keyword evidence="3" id="KW-1185">Reference proteome</keyword>
<feature type="transmembrane region" description="Helical" evidence="1">
    <location>
        <begin position="46"/>
        <end position="69"/>
    </location>
</feature>
<comment type="caution">
    <text evidence="2">The sequence shown here is derived from an EMBL/GenBank/DDBJ whole genome shotgun (WGS) entry which is preliminary data.</text>
</comment>
<evidence type="ECO:0000313" key="3">
    <source>
        <dbReference type="Proteomes" id="UP001597180"/>
    </source>
</evidence>
<feature type="transmembrane region" description="Helical" evidence="1">
    <location>
        <begin position="81"/>
        <end position="105"/>
    </location>
</feature>
<keyword evidence="1" id="KW-1133">Transmembrane helix</keyword>
<sequence>MNCSEHIQTESVRKCPSCKRFLCRSCIDAGHCRHCGWMLSRKTREFIRLTGVFWTVLIVVWAVLIGYGYSHFTGFASNGPIYFLLLTVSLLLLYIALAFSFKFYLEAGWLGKKHFCLILLFLLLAIWLFRFVVLPLSSYDID</sequence>
<dbReference type="EMBL" id="JBHTLU010000012">
    <property type="protein sequence ID" value="MFD1219944.1"/>
    <property type="molecule type" value="Genomic_DNA"/>
</dbReference>
<gene>
    <name evidence="2" type="ORF">ACFQ4B_07430</name>
</gene>
<evidence type="ECO:0000256" key="1">
    <source>
        <dbReference type="SAM" id="Phobius"/>
    </source>
</evidence>
<accession>A0ABW3UI78</accession>
<proteinExistence type="predicted"/>
<dbReference type="Proteomes" id="UP001597180">
    <property type="component" value="Unassembled WGS sequence"/>
</dbReference>
<organism evidence="2 3">
    <name type="scientific">Paenibacillus vulneris</name>
    <dbReference type="NCBI Taxonomy" id="1133364"/>
    <lineage>
        <taxon>Bacteria</taxon>
        <taxon>Bacillati</taxon>
        <taxon>Bacillota</taxon>
        <taxon>Bacilli</taxon>
        <taxon>Bacillales</taxon>
        <taxon>Paenibacillaceae</taxon>
        <taxon>Paenibacillus</taxon>
    </lineage>
</organism>
<name>A0ABW3UI78_9BACL</name>
<dbReference type="RefSeq" id="WP_345594348.1">
    <property type="nucleotide sequence ID" value="NZ_BAABJG010000055.1"/>
</dbReference>